<dbReference type="EMBL" id="ASHM01036548">
    <property type="protein sequence ID" value="PNX79752.1"/>
    <property type="molecule type" value="Genomic_DNA"/>
</dbReference>
<dbReference type="Pfam" id="PF22936">
    <property type="entry name" value="Pol_BBD"/>
    <property type="match status" value="1"/>
</dbReference>
<protein>
    <submittedName>
        <fullName evidence="2">Gag-protease polyprotein</fullName>
    </submittedName>
</protein>
<evidence type="ECO:0000259" key="1">
    <source>
        <dbReference type="Pfam" id="PF22936"/>
    </source>
</evidence>
<dbReference type="Proteomes" id="UP000236291">
    <property type="component" value="Unassembled WGS sequence"/>
</dbReference>
<organism evidence="2 3">
    <name type="scientific">Trifolium pratense</name>
    <name type="common">Red clover</name>
    <dbReference type="NCBI Taxonomy" id="57577"/>
    <lineage>
        <taxon>Eukaryota</taxon>
        <taxon>Viridiplantae</taxon>
        <taxon>Streptophyta</taxon>
        <taxon>Embryophyta</taxon>
        <taxon>Tracheophyta</taxon>
        <taxon>Spermatophyta</taxon>
        <taxon>Magnoliopsida</taxon>
        <taxon>eudicotyledons</taxon>
        <taxon>Gunneridae</taxon>
        <taxon>Pentapetalae</taxon>
        <taxon>rosids</taxon>
        <taxon>fabids</taxon>
        <taxon>Fabales</taxon>
        <taxon>Fabaceae</taxon>
        <taxon>Papilionoideae</taxon>
        <taxon>50 kb inversion clade</taxon>
        <taxon>NPAAA clade</taxon>
        <taxon>Hologalegina</taxon>
        <taxon>IRL clade</taxon>
        <taxon>Trifolieae</taxon>
        <taxon>Trifolium</taxon>
    </lineage>
</organism>
<dbReference type="AlphaFoldDB" id="A0A2K3LMJ6"/>
<keyword evidence="2" id="KW-0378">Hydrolase</keyword>
<gene>
    <name evidence="2" type="ORF">L195_g035740</name>
</gene>
<dbReference type="GO" id="GO:0006508">
    <property type="term" value="P:proteolysis"/>
    <property type="evidence" value="ECO:0007669"/>
    <property type="project" value="UniProtKB-KW"/>
</dbReference>
<evidence type="ECO:0000313" key="3">
    <source>
        <dbReference type="Proteomes" id="UP000236291"/>
    </source>
</evidence>
<proteinExistence type="predicted"/>
<reference evidence="2 3" key="2">
    <citation type="journal article" date="2017" name="Front. Plant Sci.">
        <title>Gene Classification and Mining of Molecular Markers Useful in Red Clover (Trifolium pratense) Breeding.</title>
        <authorList>
            <person name="Istvanek J."/>
            <person name="Dluhosova J."/>
            <person name="Dluhos P."/>
            <person name="Patkova L."/>
            <person name="Nedelnik J."/>
            <person name="Repkova J."/>
        </authorList>
    </citation>
    <scope>NUCLEOTIDE SEQUENCE [LARGE SCALE GENOMIC DNA]</scope>
    <source>
        <strain evidence="3">cv. Tatra</strain>
        <tissue evidence="2">Young leaves</tissue>
    </source>
</reference>
<sequence length="289" mass="32560">HPGQHQQPKFKVKSQPWICHYCGEKGHIRPFCFKLASSKEDWYFDSGCSKHMTGVENFLVDLKSYSTSFVTFGDGAKDEVLMRGVRSKDNCYLWVPIETTYSSTCLRTKVMMESINVVIDDSTINKVTYVETDVGASDQQLDVSIDSESNYEVSNFEPDNVPTNKGPSIRVHKNHPKELIIRISDQGEENFGQAVKHAKTLAVKMPIDFVSLLRSVILNQHPGIQLNSDVPSTRKSPLTVHYRLFEGTHVPDIVATSGKQTSDSMSRKDVIVKLKNTCKVLDKKSTCRE</sequence>
<evidence type="ECO:0000313" key="2">
    <source>
        <dbReference type="EMBL" id="PNX79752.1"/>
    </source>
</evidence>
<reference evidence="2 3" key="1">
    <citation type="journal article" date="2014" name="Am. J. Bot.">
        <title>Genome assembly and annotation for red clover (Trifolium pratense; Fabaceae).</title>
        <authorList>
            <person name="Istvanek J."/>
            <person name="Jaros M."/>
            <person name="Krenek A."/>
            <person name="Repkova J."/>
        </authorList>
    </citation>
    <scope>NUCLEOTIDE SEQUENCE [LARGE SCALE GENOMIC DNA]</scope>
    <source>
        <strain evidence="3">cv. Tatra</strain>
        <tissue evidence="2">Young leaves</tissue>
    </source>
</reference>
<comment type="caution">
    <text evidence="2">The sequence shown here is derived from an EMBL/GenBank/DDBJ whole genome shotgun (WGS) entry which is preliminary data.</text>
</comment>
<feature type="domain" description="Retrovirus-related Pol polyprotein from transposon TNT 1-94-like beta-barrel" evidence="1">
    <location>
        <begin position="42"/>
        <end position="84"/>
    </location>
</feature>
<keyword evidence="2" id="KW-0645">Protease</keyword>
<dbReference type="InterPro" id="IPR054722">
    <property type="entry name" value="PolX-like_BBD"/>
</dbReference>
<feature type="non-terminal residue" evidence="2">
    <location>
        <position position="1"/>
    </location>
</feature>
<dbReference type="GO" id="GO:0008233">
    <property type="term" value="F:peptidase activity"/>
    <property type="evidence" value="ECO:0007669"/>
    <property type="project" value="UniProtKB-KW"/>
</dbReference>
<name>A0A2K3LMJ6_TRIPR</name>
<accession>A0A2K3LMJ6</accession>